<name>A0A5B8W9Q7_9SPHI</name>
<organism evidence="5 6">
    <name type="scientific">Mucilaginibacter ginsenosidivorax</name>
    <dbReference type="NCBI Taxonomy" id="862126"/>
    <lineage>
        <taxon>Bacteria</taxon>
        <taxon>Pseudomonadati</taxon>
        <taxon>Bacteroidota</taxon>
        <taxon>Sphingobacteriia</taxon>
        <taxon>Sphingobacteriales</taxon>
        <taxon>Sphingobacteriaceae</taxon>
        <taxon>Mucilaginibacter</taxon>
    </lineage>
</organism>
<evidence type="ECO:0000313" key="6">
    <source>
        <dbReference type="Proteomes" id="UP000321362"/>
    </source>
</evidence>
<dbReference type="PANTHER" id="PTHR30146:SF109">
    <property type="entry name" value="HTH-TYPE TRANSCRIPTIONAL REGULATOR GALS"/>
    <property type="match status" value="1"/>
</dbReference>
<dbReference type="CDD" id="cd01392">
    <property type="entry name" value="HTH_LacI"/>
    <property type="match status" value="1"/>
</dbReference>
<keyword evidence="6" id="KW-1185">Reference proteome</keyword>
<dbReference type="InterPro" id="IPR010982">
    <property type="entry name" value="Lambda_DNA-bd_dom_sf"/>
</dbReference>
<dbReference type="GO" id="GO:0003700">
    <property type="term" value="F:DNA-binding transcription factor activity"/>
    <property type="evidence" value="ECO:0007669"/>
    <property type="project" value="TreeGrafter"/>
</dbReference>
<dbReference type="CDD" id="cd06267">
    <property type="entry name" value="PBP1_LacI_sugar_binding-like"/>
    <property type="match status" value="1"/>
</dbReference>
<dbReference type="RefSeq" id="WP_147059540.1">
    <property type="nucleotide sequence ID" value="NZ_CP042437.1"/>
</dbReference>
<dbReference type="SUPFAM" id="SSF53822">
    <property type="entry name" value="Periplasmic binding protein-like I"/>
    <property type="match status" value="1"/>
</dbReference>
<dbReference type="PROSITE" id="PS50932">
    <property type="entry name" value="HTH_LACI_2"/>
    <property type="match status" value="1"/>
</dbReference>
<dbReference type="InterPro" id="IPR000843">
    <property type="entry name" value="HTH_LacI"/>
</dbReference>
<dbReference type="AlphaFoldDB" id="A0A5B8W9Q7"/>
<sequence>MEKIPTIKEIAKRLKVNASTVSRALHGHPSIGLVTTMRVNKVANELNYERNQTAIFFKQRKTFTIGVVLPDFSDAFFSSALSGIEDYASKKNYNVFVGQSLENPDKEKSILDTMKNHRLDGIIISISKNTTDYEVFNQLKKYNIPVVFFDRIPDMEDIHYSACNLQSGMLQAVDCLVEKGHRNIGLINGPLHLGASKERLAAYNKGLNNYSIAINTQLIVSSDLSADQNYRAMRQLLSLKERPTAVIAFNDYVARDAMSLMKKNDLVVNRDISFISFANSPIWSFMDNSPMASIEQFPQKQGVKAAEILFELIAGRNEETSSAPAFNQVIFDSSMVSHHGKRI</sequence>
<dbReference type="Gene3D" id="3.40.50.2300">
    <property type="match status" value="2"/>
</dbReference>
<dbReference type="PANTHER" id="PTHR30146">
    <property type="entry name" value="LACI-RELATED TRANSCRIPTIONAL REPRESSOR"/>
    <property type="match status" value="1"/>
</dbReference>
<dbReference type="Pfam" id="PF13407">
    <property type="entry name" value="Peripla_BP_4"/>
    <property type="match status" value="1"/>
</dbReference>
<reference evidence="5 6" key="1">
    <citation type="journal article" date="2013" name="J. Microbiol.">
        <title>Mucilaginibacter ginsenosidivorax sp. nov., with ginsenoside converting activity isolated from sediment.</title>
        <authorList>
            <person name="Kim J.K."/>
            <person name="Choi T.E."/>
            <person name="Liu Q.M."/>
            <person name="Park H.Y."/>
            <person name="Yi T.H."/>
            <person name="Yoon M.H."/>
            <person name="Kim S.C."/>
            <person name="Im W.T."/>
        </authorList>
    </citation>
    <scope>NUCLEOTIDE SEQUENCE [LARGE SCALE GENOMIC DNA]</scope>
    <source>
        <strain evidence="5 6">KHI28</strain>
    </source>
</reference>
<evidence type="ECO:0000256" key="3">
    <source>
        <dbReference type="ARBA" id="ARBA00023163"/>
    </source>
</evidence>
<evidence type="ECO:0000256" key="2">
    <source>
        <dbReference type="ARBA" id="ARBA00023125"/>
    </source>
</evidence>
<evidence type="ECO:0000259" key="4">
    <source>
        <dbReference type="PROSITE" id="PS50932"/>
    </source>
</evidence>
<keyword evidence="3" id="KW-0804">Transcription</keyword>
<accession>A0A5B8W9Q7</accession>
<gene>
    <name evidence="5" type="ORF">FSB76_28460</name>
</gene>
<dbReference type="Gene3D" id="1.10.260.40">
    <property type="entry name" value="lambda repressor-like DNA-binding domains"/>
    <property type="match status" value="1"/>
</dbReference>
<keyword evidence="2" id="KW-0238">DNA-binding</keyword>
<evidence type="ECO:0000256" key="1">
    <source>
        <dbReference type="ARBA" id="ARBA00023015"/>
    </source>
</evidence>
<dbReference type="SUPFAM" id="SSF47413">
    <property type="entry name" value="lambda repressor-like DNA-binding domains"/>
    <property type="match status" value="1"/>
</dbReference>
<dbReference type="GO" id="GO:0000976">
    <property type="term" value="F:transcription cis-regulatory region binding"/>
    <property type="evidence" value="ECO:0007669"/>
    <property type="project" value="TreeGrafter"/>
</dbReference>
<dbReference type="InterPro" id="IPR028082">
    <property type="entry name" value="Peripla_BP_I"/>
</dbReference>
<dbReference type="KEGG" id="mgk:FSB76_28460"/>
<dbReference type="Proteomes" id="UP000321362">
    <property type="component" value="Chromosome"/>
</dbReference>
<dbReference type="Pfam" id="PF00356">
    <property type="entry name" value="LacI"/>
    <property type="match status" value="1"/>
</dbReference>
<dbReference type="InterPro" id="IPR025997">
    <property type="entry name" value="SBP_2_dom"/>
</dbReference>
<feature type="domain" description="HTH lacI-type" evidence="4">
    <location>
        <begin position="5"/>
        <end position="59"/>
    </location>
</feature>
<protein>
    <submittedName>
        <fullName evidence="5">LacI family transcriptional regulator</fullName>
    </submittedName>
</protein>
<evidence type="ECO:0000313" key="5">
    <source>
        <dbReference type="EMBL" id="QEC79695.1"/>
    </source>
</evidence>
<keyword evidence="1" id="KW-0805">Transcription regulation</keyword>
<dbReference type="EMBL" id="CP042437">
    <property type="protein sequence ID" value="QEC79695.1"/>
    <property type="molecule type" value="Genomic_DNA"/>
</dbReference>
<dbReference type="OrthoDB" id="9803256at2"/>
<dbReference type="SMART" id="SM00354">
    <property type="entry name" value="HTH_LACI"/>
    <property type="match status" value="1"/>
</dbReference>
<proteinExistence type="predicted"/>